<organism evidence="1 2">
    <name type="scientific">Bilophila wadsworthia (strain 3_1_6)</name>
    <dbReference type="NCBI Taxonomy" id="563192"/>
    <lineage>
        <taxon>Bacteria</taxon>
        <taxon>Pseudomonadati</taxon>
        <taxon>Thermodesulfobacteriota</taxon>
        <taxon>Desulfovibrionia</taxon>
        <taxon>Desulfovibrionales</taxon>
        <taxon>Desulfovibrionaceae</taxon>
        <taxon>Bilophila</taxon>
    </lineage>
</organism>
<comment type="caution">
    <text evidence="1">The sequence shown here is derived from an EMBL/GenBank/DDBJ whole genome shotgun (WGS) entry which is preliminary data.</text>
</comment>
<reference evidence="1 2" key="2">
    <citation type="submission" date="2013-04" db="EMBL/GenBank/DDBJ databases">
        <title>The Genome Sequence of Bilophila wadsworthia 3_1_6.</title>
        <authorList>
            <consortium name="The Broad Institute Genomics Platform"/>
            <person name="Earl A."/>
            <person name="Ward D."/>
            <person name="Feldgarden M."/>
            <person name="Gevers D."/>
            <person name="Sibley C."/>
            <person name="Strauss J."/>
            <person name="Allen-Vercoe E."/>
            <person name="Walker B."/>
            <person name="Young S."/>
            <person name="Zeng Q."/>
            <person name="Gargeya S."/>
            <person name="Fitzgerald M."/>
            <person name="Haas B."/>
            <person name="Abouelleil A."/>
            <person name="Allen A.W."/>
            <person name="Alvarado L."/>
            <person name="Arachchi H.M."/>
            <person name="Berlin A.M."/>
            <person name="Chapman S.B."/>
            <person name="Gainer-Dewar J."/>
            <person name="Goldberg J."/>
            <person name="Griggs A."/>
            <person name="Gujja S."/>
            <person name="Hansen M."/>
            <person name="Howarth C."/>
            <person name="Imamovic A."/>
            <person name="Ireland A."/>
            <person name="Larimer J."/>
            <person name="McCowan C."/>
            <person name="Murphy C."/>
            <person name="Pearson M."/>
            <person name="Poon T.W."/>
            <person name="Priest M."/>
            <person name="Roberts A."/>
            <person name="Saif S."/>
            <person name="Shea T."/>
            <person name="Sisk P."/>
            <person name="Sykes S."/>
            <person name="Wortman J."/>
            <person name="Nusbaum C."/>
            <person name="Birren B."/>
        </authorList>
    </citation>
    <scope>NUCLEOTIDE SEQUENCE [LARGE SCALE GENOMIC DNA]</scope>
    <source>
        <strain evidence="1 2">3_1_6</strain>
    </source>
</reference>
<dbReference type="EMBL" id="ADCP02000002">
    <property type="protein sequence ID" value="EPC05759.1"/>
    <property type="molecule type" value="Genomic_DNA"/>
</dbReference>
<name>S2LKJ1_BILW3</name>
<proteinExistence type="predicted"/>
<dbReference type="AlphaFoldDB" id="S2LKJ1"/>
<evidence type="ECO:0000313" key="1">
    <source>
        <dbReference type="EMBL" id="EPC05759.1"/>
    </source>
</evidence>
<protein>
    <submittedName>
        <fullName evidence="1">Uncharacterized protein</fullName>
    </submittedName>
</protein>
<gene>
    <name evidence="1" type="ORF">HMPREF0179_05281</name>
</gene>
<reference evidence="1 2" key="1">
    <citation type="submission" date="2010-10" db="EMBL/GenBank/DDBJ databases">
        <authorList>
            <consortium name="The Broad Institute Genome Sequencing Platform"/>
            <person name="Ward D."/>
            <person name="Earl A."/>
            <person name="Feldgarden M."/>
            <person name="Young S.K."/>
            <person name="Gargeya S."/>
            <person name="Zeng Q."/>
            <person name="Alvarado L."/>
            <person name="Berlin A."/>
            <person name="Bochicchio J."/>
            <person name="Chapman S.B."/>
            <person name="Chen Z."/>
            <person name="Freedman E."/>
            <person name="Gellesch M."/>
            <person name="Goldberg J."/>
            <person name="Griggs A."/>
            <person name="Gujja S."/>
            <person name="Heilman E."/>
            <person name="Heiman D."/>
            <person name="Howarth C."/>
            <person name="Mehta T."/>
            <person name="Neiman D."/>
            <person name="Pearson M."/>
            <person name="Roberts A."/>
            <person name="Saif S."/>
            <person name="Shea T."/>
            <person name="Shenoy N."/>
            <person name="Sisk P."/>
            <person name="Stolte C."/>
            <person name="Sykes S."/>
            <person name="White J."/>
            <person name="Yandava C."/>
            <person name="Allen-Vercoe E."/>
            <person name="Sibley C."/>
            <person name="Ambrose C.E."/>
            <person name="Strauss J."/>
            <person name="Daigneault M."/>
            <person name="Haas B."/>
            <person name="Nusbaum C."/>
            <person name="Birren B."/>
        </authorList>
    </citation>
    <scope>NUCLEOTIDE SEQUENCE [LARGE SCALE GENOMIC DNA]</scope>
    <source>
        <strain evidence="1 2">3_1_6</strain>
    </source>
</reference>
<keyword evidence="2" id="KW-1185">Reference proteome</keyword>
<dbReference type="HOGENOM" id="CLU_3196682_0_0_7"/>
<dbReference type="Proteomes" id="UP000006034">
    <property type="component" value="Unassembled WGS sequence"/>
</dbReference>
<sequence length="45" mass="4955">MAVLKRFFRGSHMQGAEVFRNGLRKKSLSDIPNALNPLEAAVQVG</sequence>
<evidence type="ECO:0000313" key="2">
    <source>
        <dbReference type="Proteomes" id="UP000006034"/>
    </source>
</evidence>
<accession>S2LKJ1</accession>